<feature type="domain" description="Leucine-binding protein" evidence="4">
    <location>
        <begin position="58"/>
        <end position="384"/>
    </location>
</feature>
<keyword evidence="2 3" id="KW-0732">Signal</keyword>
<comment type="caution">
    <text evidence="5">The sequence shown here is derived from an EMBL/GenBank/DDBJ whole genome shotgun (WGS) entry which is preliminary data.</text>
</comment>
<dbReference type="Pfam" id="PF13458">
    <property type="entry name" value="Peripla_BP_6"/>
    <property type="match status" value="1"/>
</dbReference>
<dbReference type="SUPFAM" id="SSF53822">
    <property type="entry name" value="Periplasmic binding protein-like I"/>
    <property type="match status" value="1"/>
</dbReference>
<proteinExistence type="inferred from homology"/>
<reference evidence="5 6" key="1">
    <citation type="submission" date="2013-02" db="EMBL/GenBank/DDBJ databases">
        <title>Whole genome shotgun sequence of Gordonia malaquae NBRC 108250.</title>
        <authorList>
            <person name="Yoshida I."/>
            <person name="Hosoyama A."/>
            <person name="Tsuchikane K."/>
            <person name="Ando Y."/>
            <person name="Baba S."/>
            <person name="Ohji S."/>
            <person name="Hamada M."/>
            <person name="Tamura T."/>
            <person name="Yamazoe A."/>
            <person name="Yamazaki S."/>
            <person name="Fujita N."/>
        </authorList>
    </citation>
    <scope>NUCLEOTIDE SEQUENCE [LARGE SCALE GENOMIC DNA]</scope>
    <source>
        <strain evidence="5 6">NBRC 108250</strain>
    </source>
</reference>
<protein>
    <recommendedName>
        <fullName evidence="4">Leucine-binding protein domain-containing protein</fullName>
    </recommendedName>
</protein>
<feature type="signal peptide" evidence="3">
    <location>
        <begin position="1"/>
        <end position="30"/>
    </location>
</feature>
<keyword evidence="6" id="KW-1185">Reference proteome</keyword>
<name>M3UNK6_GORML</name>
<dbReference type="Gene3D" id="3.40.50.2300">
    <property type="match status" value="2"/>
</dbReference>
<evidence type="ECO:0000256" key="3">
    <source>
        <dbReference type="SAM" id="SignalP"/>
    </source>
</evidence>
<dbReference type="STRING" id="410332.SAMN04488550_3667"/>
<dbReference type="Proteomes" id="UP000035009">
    <property type="component" value="Unassembled WGS sequence"/>
</dbReference>
<organism evidence="5 6">
    <name type="scientific">Gordonia malaquae NBRC 108250</name>
    <dbReference type="NCBI Taxonomy" id="1223542"/>
    <lineage>
        <taxon>Bacteria</taxon>
        <taxon>Bacillati</taxon>
        <taxon>Actinomycetota</taxon>
        <taxon>Actinomycetes</taxon>
        <taxon>Mycobacteriales</taxon>
        <taxon>Gordoniaceae</taxon>
        <taxon>Gordonia</taxon>
    </lineage>
</organism>
<dbReference type="OrthoDB" id="5169139at2"/>
<dbReference type="InterPro" id="IPR028081">
    <property type="entry name" value="Leu-bd"/>
</dbReference>
<dbReference type="eggNOG" id="COG0683">
    <property type="taxonomic scope" value="Bacteria"/>
</dbReference>
<dbReference type="PANTHER" id="PTHR30483:SF6">
    <property type="entry name" value="PERIPLASMIC BINDING PROTEIN OF ABC TRANSPORTER FOR NATURAL AMINO ACIDS"/>
    <property type="match status" value="1"/>
</dbReference>
<evidence type="ECO:0000256" key="2">
    <source>
        <dbReference type="ARBA" id="ARBA00022729"/>
    </source>
</evidence>
<feature type="chain" id="PRO_5004040821" description="Leucine-binding protein domain-containing protein" evidence="3">
    <location>
        <begin position="31"/>
        <end position="414"/>
    </location>
</feature>
<dbReference type="RefSeq" id="WP_008381674.1">
    <property type="nucleotide sequence ID" value="NZ_BAOP01000042.1"/>
</dbReference>
<evidence type="ECO:0000256" key="1">
    <source>
        <dbReference type="ARBA" id="ARBA00010062"/>
    </source>
</evidence>
<evidence type="ECO:0000313" key="5">
    <source>
        <dbReference type="EMBL" id="GAC81710.1"/>
    </source>
</evidence>
<sequence>MNSPRTFRRTLRSAAVITAVGALVAGGLTACSSDSDNSAASSGPTIELTEKAATGEAIKIGVISSEGGPVSAPAPREAAEAAVRYLNDNAGGINGHKIDLVVCKQHEEAASATACANEMVEKKVAAVISPFSSMGAVIGPIIAGAKIPYISQAPVSAIEYGLPGAYMLSGGGYAVLAGQAAHAAKNKYKKVTVIIGDTGDAAASIGKLGGMIFKQVGVEFKVVTVPTSTADVVPVITAGLADKPDAVSILGDAKQCITAIKALETVAPDTKKYLITSCLDTNVTDATGEEAIEGSVAFTTVNPMTDDPTVNLFRSVLAKYSPSTDIRGLAYLGYQPIMSIAEAGKALPAGPVTAEQIHGTLKGAKDLPVPAAPGLTFTCDGKQVPQMPTLCGKSILVSDIGADMAFENTVVENK</sequence>
<dbReference type="PROSITE" id="PS51257">
    <property type="entry name" value="PROKAR_LIPOPROTEIN"/>
    <property type="match status" value="1"/>
</dbReference>
<dbReference type="PANTHER" id="PTHR30483">
    <property type="entry name" value="LEUCINE-SPECIFIC-BINDING PROTEIN"/>
    <property type="match status" value="1"/>
</dbReference>
<gene>
    <name evidence="5" type="ORF">GM1_042_00260</name>
</gene>
<comment type="similarity">
    <text evidence="1">Belongs to the leucine-binding protein family.</text>
</comment>
<dbReference type="CDD" id="cd06341">
    <property type="entry name" value="PBP1_ABC_ligand_binding-like"/>
    <property type="match status" value="1"/>
</dbReference>
<evidence type="ECO:0000259" key="4">
    <source>
        <dbReference type="Pfam" id="PF13458"/>
    </source>
</evidence>
<evidence type="ECO:0000313" key="6">
    <source>
        <dbReference type="Proteomes" id="UP000035009"/>
    </source>
</evidence>
<dbReference type="InterPro" id="IPR028082">
    <property type="entry name" value="Peripla_BP_I"/>
</dbReference>
<dbReference type="InterPro" id="IPR051010">
    <property type="entry name" value="BCAA_transport"/>
</dbReference>
<dbReference type="AlphaFoldDB" id="M3UNK6"/>
<accession>M3UNK6</accession>
<dbReference type="EMBL" id="BAOP01000042">
    <property type="protein sequence ID" value="GAC81710.1"/>
    <property type="molecule type" value="Genomic_DNA"/>
</dbReference>